<protein>
    <submittedName>
        <fullName evidence="1">Uncharacterized protein</fullName>
    </submittedName>
</protein>
<gene>
    <name evidence="1" type="ORF">GT019_09325</name>
</gene>
<evidence type="ECO:0000313" key="1">
    <source>
        <dbReference type="EMBL" id="NBD24073.1"/>
    </source>
</evidence>
<keyword evidence="2" id="KW-1185">Reference proteome</keyword>
<proteinExistence type="predicted"/>
<dbReference type="EMBL" id="JAAAMV010000004">
    <property type="protein sequence ID" value="NBD24073.1"/>
    <property type="molecule type" value="Genomic_DNA"/>
</dbReference>
<evidence type="ECO:0000313" key="2">
    <source>
        <dbReference type="Proteomes" id="UP000665561"/>
    </source>
</evidence>
<dbReference type="Proteomes" id="UP000665561">
    <property type="component" value="Unassembled WGS sequence"/>
</dbReference>
<name>A0ABW9XN58_9BACL</name>
<reference evidence="1 2" key="1">
    <citation type="submission" date="2020-01" db="EMBL/GenBank/DDBJ databases">
        <title>Paenibacillus soybeanensis sp. nov. isolated from the nodules of soybean (Glycine max(L.) Merr).</title>
        <authorList>
            <person name="Wang H."/>
        </authorList>
    </citation>
    <scope>NUCLEOTIDE SEQUENCE [LARGE SCALE GENOMIC DNA]</scope>
    <source>
        <strain evidence="1 2">T1</strain>
    </source>
</reference>
<sequence length="107" mass="11783">MIEDEALMKASLGVWEGISQEEAKSLNPAQVELFWQDPEAPGAARIDGGLTGSSNPQAREDAWTFNSSKWKAKRSRRYGRLRSKPGISCGRTNITIGVCLRIYPDSA</sequence>
<organism evidence="1 2">
    <name type="scientific">Paenibacillus glycinis</name>
    <dbReference type="NCBI Taxonomy" id="2697035"/>
    <lineage>
        <taxon>Bacteria</taxon>
        <taxon>Bacillati</taxon>
        <taxon>Bacillota</taxon>
        <taxon>Bacilli</taxon>
        <taxon>Bacillales</taxon>
        <taxon>Paenibacillaceae</taxon>
        <taxon>Paenibacillus</taxon>
    </lineage>
</organism>
<comment type="caution">
    <text evidence="1">The sequence shown here is derived from an EMBL/GenBank/DDBJ whole genome shotgun (WGS) entry which is preliminary data.</text>
</comment>
<accession>A0ABW9XN58</accession>